<gene>
    <name evidence="6" type="ORF">EGYM00163_LOCUS46812</name>
</gene>
<protein>
    <recommendedName>
        <fullName evidence="3">Peptidyl-prolyl cis-trans isomerase</fullName>
        <shortName evidence="3">PPIase</shortName>
        <ecNumber evidence="3">5.2.1.8</ecNumber>
    </recommendedName>
</protein>
<evidence type="ECO:0000256" key="4">
    <source>
        <dbReference type="SAM" id="Phobius"/>
    </source>
</evidence>
<evidence type="ECO:0000313" key="6">
    <source>
        <dbReference type="EMBL" id="CAE0835463.1"/>
    </source>
</evidence>
<dbReference type="InterPro" id="IPR002130">
    <property type="entry name" value="Cyclophilin-type_PPIase_dom"/>
</dbReference>
<keyword evidence="4" id="KW-1133">Transmembrane helix</keyword>
<keyword evidence="1 3" id="KW-0697">Rotamase</keyword>
<dbReference type="AlphaFoldDB" id="A0A7S4GFJ0"/>
<proteinExistence type="inferred from homology"/>
<dbReference type="EC" id="5.2.1.8" evidence="3"/>
<keyword evidence="2 3" id="KW-0413">Isomerase</keyword>
<keyword evidence="4" id="KW-0472">Membrane</keyword>
<dbReference type="SUPFAM" id="SSF50891">
    <property type="entry name" value="Cyclophilin-like"/>
    <property type="match status" value="1"/>
</dbReference>
<name>A0A7S4GFJ0_9EUGL</name>
<dbReference type="InterPro" id="IPR029000">
    <property type="entry name" value="Cyclophilin-like_dom_sf"/>
</dbReference>
<feature type="transmembrane region" description="Helical" evidence="4">
    <location>
        <begin position="31"/>
        <end position="49"/>
    </location>
</feature>
<comment type="similarity">
    <text evidence="3">Belongs to the cyclophilin-type PPIase family.</text>
</comment>
<dbReference type="Gene3D" id="2.40.100.10">
    <property type="entry name" value="Cyclophilin-like"/>
    <property type="match status" value="1"/>
</dbReference>
<reference evidence="6" key="1">
    <citation type="submission" date="2021-01" db="EMBL/GenBank/DDBJ databases">
        <authorList>
            <person name="Corre E."/>
            <person name="Pelletier E."/>
            <person name="Niang G."/>
            <person name="Scheremetjew M."/>
            <person name="Finn R."/>
            <person name="Kale V."/>
            <person name="Holt S."/>
            <person name="Cochrane G."/>
            <person name="Meng A."/>
            <person name="Brown T."/>
            <person name="Cohen L."/>
        </authorList>
    </citation>
    <scope>NUCLEOTIDE SEQUENCE</scope>
    <source>
        <strain evidence="6">CCMP1594</strain>
    </source>
</reference>
<dbReference type="PANTHER" id="PTHR45625">
    <property type="entry name" value="PEPTIDYL-PROLYL CIS-TRANS ISOMERASE-RELATED"/>
    <property type="match status" value="1"/>
</dbReference>
<dbReference type="PROSITE" id="PS50072">
    <property type="entry name" value="CSA_PPIASE_2"/>
    <property type="match status" value="1"/>
</dbReference>
<accession>A0A7S4GFJ0</accession>
<dbReference type="CDD" id="cd00317">
    <property type="entry name" value="cyclophilin"/>
    <property type="match status" value="1"/>
</dbReference>
<evidence type="ECO:0000256" key="1">
    <source>
        <dbReference type="ARBA" id="ARBA00023110"/>
    </source>
</evidence>
<keyword evidence="4" id="KW-0812">Transmembrane</keyword>
<dbReference type="PRINTS" id="PR00153">
    <property type="entry name" value="CSAPPISMRASE"/>
</dbReference>
<feature type="domain" description="PPIase cyclophilin-type" evidence="5">
    <location>
        <begin position="82"/>
        <end position="255"/>
    </location>
</feature>
<dbReference type="InterPro" id="IPR044666">
    <property type="entry name" value="Cyclophilin_A-like"/>
</dbReference>
<dbReference type="EMBL" id="HBJA01136139">
    <property type="protein sequence ID" value="CAE0835463.1"/>
    <property type="molecule type" value="Transcribed_RNA"/>
</dbReference>
<organism evidence="6">
    <name type="scientific">Eutreptiella gymnastica</name>
    <dbReference type="NCBI Taxonomy" id="73025"/>
    <lineage>
        <taxon>Eukaryota</taxon>
        <taxon>Discoba</taxon>
        <taxon>Euglenozoa</taxon>
        <taxon>Euglenida</taxon>
        <taxon>Spirocuta</taxon>
        <taxon>Euglenophyceae</taxon>
        <taxon>Eutreptiales</taxon>
        <taxon>Eutreptiaceae</taxon>
        <taxon>Eutreptiella</taxon>
    </lineage>
</organism>
<evidence type="ECO:0000256" key="2">
    <source>
        <dbReference type="ARBA" id="ARBA00023235"/>
    </source>
</evidence>
<dbReference type="GO" id="GO:0003755">
    <property type="term" value="F:peptidyl-prolyl cis-trans isomerase activity"/>
    <property type="evidence" value="ECO:0007669"/>
    <property type="project" value="UniProtKB-UniRule"/>
</dbReference>
<comment type="function">
    <text evidence="3">PPIases accelerate the folding of proteins. It catalyzes the cis-trans isomerization of proline imidic peptide bonds in oligopeptides.</text>
</comment>
<evidence type="ECO:0000259" key="5">
    <source>
        <dbReference type="PROSITE" id="PS50072"/>
    </source>
</evidence>
<evidence type="ECO:0000256" key="3">
    <source>
        <dbReference type="RuleBase" id="RU363019"/>
    </source>
</evidence>
<comment type="catalytic activity">
    <reaction evidence="3">
        <text>[protein]-peptidylproline (omega=180) = [protein]-peptidylproline (omega=0)</text>
        <dbReference type="Rhea" id="RHEA:16237"/>
        <dbReference type="Rhea" id="RHEA-COMP:10747"/>
        <dbReference type="Rhea" id="RHEA-COMP:10748"/>
        <dbReference type="ChEBI" id="CHEBI:83833"/>
        <dbReference type="ChEBI" id="CHEBI:83834"/>
        <dbReference type="EC" id="5.2.1.8"/>
    </reaction>
</comment>
<dbReference type="PANTHER" id="PTHR45625:SF4">
    <property type="entry name" value="PEPTIDYLPROLYL ISOMERASE DOMAIN AND WD REPEAT-CONTAINING PROTEIN 1"/>
    <property type="match status" value="1"/>
</dbReference>
<dbReference type="Pfam" id="PF00160">
    <property type="entry name" value="Pro_isomerase"/>
    <property type="match status" value="1"/>
</dbReference>
<sequence>MEGPQFAAFETEYLRPKYEEMEASRRRLRSSAFMVALVSVLAMAAFMFVGRESAPSEDWYATVLKQVQGMRNPRYKCHTTEGDFVIELFLDTMPLTASNFMDLAETGFYNGIHFHRIIDNFMIQFGCPYARHHRHPWAGTGGPPASTTFKVANSYSVTRDEQGCIPDEFQSYISNVAGTLAMANKGDPNSGGSQFFINTVNNHHLDWWRHDLSASQHPVFGRIVEGWNTIRKISKMLTDNKHSPIKPIRMISVTRVA</sequence>